<dbReference type="Proteomes" id="UP001499974">
    <property type="component" value="Unassembled WGS sequence"/>
</dbReference>
<proteinExistence type="predicted"/>
<organism evidence="4 5">
    <name type="scientific">Nocardioides conyzicola</name>
    <dbReference type="NCBI Taxonomy" id="1651781"/>
    <lineage>
        <taxon>Bacteria</taxon>
        <taxon>Bacillati</taxon>
        <taxon>Actinomycetota</taxon>
        <taxon>Actinomycetes</taxon>
        <taxon>Propionibacteriales</taxon>
        <taxon>Nocardioidaceae</taxon>
        <taxon>Nocardioides</taxon>
    </lineage>
</organism>
<feature type="compositionally biased region" description="Low complexity" evidence="1">
    <location>
        <begin position="357"/>
        <end position="367"/>
    </location>
</feature>
<gene>
    <name evidence="4" type="ORF">GCM10023349_17520</name>
</gene>
<dbReference type="RefSeq" id="WP_345520864.1">
    <property type="nucleotide sequence ID" value="NZ_BAABKM010000002.1"/>
</dbReference>
<evidence type="ECO:0000256" key="2">
    <source>
        <dbReference type="SAM" id="Phobius"/>
    </source>
</evidence>
<feature type="compositionally biased region" description="Low complexity" evidence="1">
    <location>
        <begin position="315"/>
        <end position="347"/>
    </location>
</feature>
<dbReference type="InterPro" id="IPR043725">
    <property type="entry name" value="DUF5667"/>
</dbReference>
<keyword evidence="2" id="KW-0812">Transmembrane</keyword>
<comment type="caution">
    <text evidence="4">The sequence shown here is derived from an EMBL/GenBank/DDBJ whole genome shotgun (WGS) entry which is preliminary data.</text>
</comment>
<dbReference type="EMBL" id="BAABKM010000002">
    <property type="protein sequence ID" value="GAA4701032.1"/>
    <property type="molecule type" value="Genomic_DNA"/>
</dbReference>
<feature type="region of interest" description="Disordered" evidence="1">
    <location>
        <begin position="273"/>
        <end position="371"/>
    </location>
</feature>
<keyword evidence="2" id="KW-0472">Membrane</keyword>
<reference evidence="5" key="1">
    <citation type="journal article" date="2019" name="Int. J. Syst. Evol. Microbiol.">
        <title>The Global Catalogue of Microorganisms (GCM) 10K type strain sequencing project: providing services to taxonomists for standard genome sequencing and annotation.</title>
        <authorList>
            <consortium name="The Broad Institute Genomics Platform"/>
            <consortium name="The Broad Institute Genome Sequencing Center for Infectious Disease"/>
            <person name="Wu L."/>
            <person name="Ma J."/>
        </authorList>
    </citation>
    <scope>NUCLEOTIDE SEQUENCE [LARGE SCALE GENOMIC DNA]</scope>
    <source>
        <strain evidence="5">JCM 18531</strain>
    </source>
</reference>
<feature type="compositionally biased region" description="Basic and acidic residues" evidence="1">
    <location>
        <begin position="284"/>
        <end position="300"/>
    </location>
</feature>
<accession>A0ABP8X5N9</accession>
<feature type="domain" description="DUF5667" evidence="3">
    <location>
        <begin position="115"/>
        <end position="224"/>
    </location>
</feature>
<name>A0ABP8X5N9_9ACTN</name>
<sequence>MTWGFRAQRGADDFDTLVEQLSTGGSTSTDPRSAELLELVGALRSVPDPQPRPEFVADLRGRLMAEAETALVPTDVSRLQLPARRTARERRIAAVVGGIAIVGASTSVAMASQSALPGESLYPIKRAIESAHAGLSVGEARKGDTELSNAAGRLDEVNALTRSDGLGSDERIAQTLSTFTSQATSAADLLLSDYAHTGRESSIVRLHDFASSSMDQLGALEPDIPYAARDELIAAASTISQIDAEASQQCPACGGTPIESIPLPLAGEQIQLPSSAPAAPTSHSTDRPGRGNGKGPDKGPAKGNGPQLPDVGDNVPPGSVQQPGSPGASSSPNAVQDLAAGLTSALTGKGGAGTGTSGSNPTSSPLGQVIDGVDEILHGVLDPITGELVPPGSTTTP</sequence>
<keyword evidence="2" id="KW-1133">Transmembrane helix</keyword>
<evidence type="ECO:0000259" key="3">
    <source>
        <dbReference type="Pfam" id="PF18915"/>
    </source>
</evidence>
<evidence type="ECO:0000313" key="4">
    <source>
        <dbReference type="EMBL" id="GAA4701032.1"/>
    </source>
</evidence>
<evidence type="ECO:0000256" key="1">
    <source>
        <dbReference type="SAM" id="MobiDB-lite"/>
    </source>
</evidence>
<protein>
    <recommendedName>
        <fullName evidence="3">DUF5667 domain-containing protein</fullName>
    </recommendedName>
</protein>
<feature type="compositionally biased region" description="Low complexity" evidence="1">
    <location>
        <begin position="273"/>
        <end position="282"/>
    </location>
</feature>
<dbReference type="Pfam" id="PF18915">
    <property type="entry name" value="DUF5667"/>
    <property type="match status" value="1"/>
</dbReference>
<evidence type="ECO:0000313" key="5">
    <source>
        <dbReference type="Proteomes" id="UP001499974"/>
    </source>
</evidence>
<keyword evidence="5" id="KW-1185">Reference proteome</keyword>
<feature type="transmembrane region" description="Helical" evidence="2">
    <location>
        <begin position="92"/>
        <end position="111"/>
    </location>
</feature>